<dbReference type="EMBL" id="JBFOLJ010000015">
    <property type="protein sequence ID" value="KAL2472973.1"/>
    <property type="molecule type" value="Genomic_DNA"/>
</dbReference>
<name>A0ABD1QBH2_9LAMI</name>
<reference evidence="3" key="1">
    <citation type="submission" date="2024-07" db="EMBL/GenBank/DDBJ databases">
        <title>Two chromosome-level genome assemblies of Korean endemic species Abeliophyllum distichum and Forsythia ovata (Oleaceae).</title>
        <authorList>
            <person name="Jang H."/>
        </authorList>
    </citation>
    <scope>NUCLEOTIDE SEQUENCE [LARGE SCALE GENOMIC DNA]</scope>
</reference>
<feature type="region of interest" description="Disordered" evidence="1">
    <location>
        <begin position="82"/>
        <end position="121"/>
    </location>
</feature>
<evidence type="ECO:0000313" key="3">
    <source>
        <dbReference type="Proteomes" id="UP001604277"/>
    </source>
</evidence>
<comment type="caution">
    <text evidence="2">The sequence shown here is derived from an EMBL/GenBank/DDBJ whole genome shotgun (WGS) entry which is preliminary data.</text>
</comment>
<proteinExistence type="predicted"/>
<dbReference type="AlphaFoldDB" id="A0ABD1QBH2"/>
<dbReference type="Proteomes" id="UP001604277">
    <property type="component" value="Unassembled WGS sequence"/>
</dbReference>
<evidence type="ECO:0000256" key="1">
    <source>
        <dbReference type="SAM" id="MobiDB-lite"/>
    </source>
</evidence>
<organism evidence="2 3">
    <name type="scientific">Forsythia ovata</name>
    <dbReference type="NCBI Taxonomy" id="205694"/>
    <lineage>
        <taxon>Eukaryota</taxon>
        <taxon>Viridiplantae</taxon>
        <taxon>Streptophyta</taxon>
        <taxon>Embryophyta</taxon>
        <taxon>Tracheophyta</taxon>
        <taxon>Spermatophyta</taxon>
        <taxon>Magnoliopsida</taxon>
        <taxon>eudicotyledons</taxon>
        <taxon>Gunneridae</taxon>
        <taxon>Pentapetalae</taxon>
        <taxon>asterids</taxon>
        <taxon>lamiids</taxon>
        <taxon>Lamiales</taxon>
        <taxon>Oleaceae</taxon>
        <taxon>Forsythieae</taxon>
        <taxon>Forsythia</taxon>
    </lineage>
</organism>
<sequence length="121" mass="12900">MSGFHFSKVPKFKIRRGGVVEDISLPPLVPSAASGLRSTVLQVSEMTTDNFYILPVLEATSEVPSTSVPDFLQDPCSCLGALDNQGKGKQEPRAGRRHSGLPRPHLSASTNILTLGPAKTS</sequence>
<feature type="compositionally biased region" description="Polar residues" evidence="1">
    <location>
        <begin position="107"/>
        <end position="121"/>
    </location>
</feature>
<gene>
    <name evidence="2" type="ORF">Fot_48709</name>
</gene>
<evidence type="ECO:0000313" key="2">
    <source>
        <dbReference type="EMBL" id="KAL2472973.1"/>
    </source>
</evidence>
<protein>
    <submittedName>
        <fullName evidence="2">Uncharacterized protein</fullName>
    </submittedName>
</protein>
<keyword evidence="3" id="KW-1185">Reference proteome</keyword>
<accession>A0ABD1QBH2</accession>